<dbReference type="InterPro" id="IPR042267">
    <property type="entry name" value="VTC_sf"/>
</dbReference>
<reference evidence="2" key="2">
    <citation type="journal article" date="2021" name="Microbiome">
        <title>Successional dynamics and alternative stable states in a saline activated sludge microbial community over 9 years.</title>
        <authorList>
            <person name="Wang Y."/>
            <person name="Ye J."/>
            <person name="Ju F."/>
            <person name="Liu L."/>
            <person name="Boyd J.A."/>
            <person name="Deng Y."/>
            <person name="Parks D.H."/>
            <person name="Jiang X."/>
            <person name="Yin X."/>
            <person name="Woodcroft B.J."/>
            <person name="Tyson G.W."/>
            <person name="Hugenholtz P."/>
            <person name="Polz M.F."/>
            <person name="Zhang T."/>
        </authorList>
    </citation>
    <scope>NUCLEOTIDE SEQUENCE</scope>
    <source>
        <strain evidence="2">HKST-UBA03</strain>
    </source>
</reference>
<protein>
    <submittedName>
        <fullName evidence="2">Polyphosphate polymerase domain-containing protein</fullName>
    </submittedName>
</protein>
<dbReference type="InterPro" id="IPR018966">
    <property type="entry name" value="VTC_domain"/>
</dbReference>
<feature type="domain" description="VTC" evidence="1">
    <location>
        <begin position="8"/>
        <end position="226"/>
    </location>
</feature>
<dbReference type="EMBL" id="JAGQKZ010000024">
    <property type="protein sequence ID" value="MCA9392163.1"/>
    <property type="molecule type" value="Genomic_DNA"/>
</dbReference>
<name>A0A955LKP6_UNCKA</name>
<dbReference type="GO" id="GO:0006799">
    <property type="term" value="P:polyphosphate biosynthetic process"/>
    <property type="evidence" value="ECO:0007669"/>
    <property type="project" value="UniProtKB-ARBA"/>
</dbReference>
<organism evidence="2 3">
    <name type="scientific">candidate division WWE3 bacterium</name>
    <dbReference type="NCBI Taxonomy" id="2053526"/>
    <lineage>
        <taxon>Bacteria</taxon>
        <taxon>Katanobacteria</taxon>
    </lineage>
</organism>
<evidence type="ECO:0000313" key="3">
    <source>
        <dbReference type="Proteomes" id="UP000751518"/>
    </source>
</evidence>
<proteinExistence type="predicted"/>
<evidence type="ECO:0000259" key="1">
    <source>
        <dbReference type="Pfam" id="PF09359"/>
    </source>
</evidence>
<reference evidence="2" key="1">
    <citation type="submission" date="2020-04" db="EMBL/GenBank/DDBJ databases">
        <authorList>
            <person name="Zhang T."/>
        </authorList>
    </citation>
    <scope>NUCLEOTIDE SEQUENCE</scope>
    <source>
        <strain evidence="2">HKST-UBA03</strain>
    </source>
</reference>
<dbReference type="AlphaFoldDB" id="A0A955LKP6"/>
<comment type="caution">
    <text evidence="2">The sequence shown here is derived from an EMBL/GenBank/DDBJ whole genome shotgun (WGS) entry which is preliminary data.</text>
</comment>
<dbReference type="Proteomes" id="UP000751518">
    <property type="component" value="Unassembled WGS sequence"/>
</dbReference>
<evidence type="ECO:0000313" key="2">
    <source>
        <dbReference type="EMBL" id="MCA9392163.1"/>
    </source>
</evidence>
<dbReference type="CDD" id="cd07750">
    <property type="entry name" value="PolyPPase_VTC_like"/>
    <property type="match status" value="1"/>
</dbReference>
<accession>A0A955LKP6</accession>
<gene>
    <name evidence="2" type="ORF">KC614_03085</name>
</gene>
<sequence>MLDNLLTQRHELKFYIHRVEYEQLRLKLLKLLSCDAYQRDPEGYFIRSLYFDDLHDTAVNEKLAGIEKRSKLRLRIYSYDQDWAKLENKIKDNNYVRKVSQTITKQEALNLINGDYQFLLNYDNNYARALYFDFATIYRRPVTVIDYYRDAYMLDFNNIRVTFDKNLRSTTSNFDLFNPNLPTHPLQFDQVVIMEIKFDNFLPPWFLKIIHAERFTQSAVSKYCLARMQNNEYLLSATSQI</sequence>
<dbReference type="Gene3D" id="3.20.100.30">
    <property type="entry name" value="VTC, catalytic tunnel domain"/>
    <property type="match status" value="1"/>
</dbReference>
<dbReference type="Pfam" id="PF09359">
    <property type="entry name" value="VTC"/>
    <property type="match status" value="1"/>
</dbReference>